<keyword evidence="2" id="KW-1185">Reference proteome</keyword>
<reference evidence="1 2" key="1">
    <citation type="journal article" date="2014" name="Genome Announc.">
        <title>Genome Sequence of Afipia felis Strain 76713, Isolated in Hospital Water Using an Amoeba Co-Culture Procedure.</title>
        <authorList>
            <person name="Benamar S."/>
            <person name="La Scola B."/>
            <person name="Croce O."/>
        </authorList>
    </citation>
    <scope>NUCLEOTIDE SEQUENCE [LARGE SCALE GENOMIC DNA]</scope>
    <source>
        <strain evidence="1 2">76713</strain>
    </source>
</reference>
<comment type="caution">
    <text evidence="1">The sequence shown here is derived from an EMBL/GenBank/DDBJ whole genome shotgun (WGS) entry which is preliminary data.</text>
</comment>
<dbReference type="AlphaFoldDB" id="A0A090MKM3"/>
<sequence>MRGDEIYGRGESRLVAPHAPDFARRDGNIDLTLHALDVVDQFVDLQIGAVERFVADDDSDDVAVVFGKVNGSGDLALVAVEMLIEPGADRDLQSEFGCNRWNQFDATGRRVKADRFGDL</sequence>
<dbReference type="EMBL" id="CCAZ020000001">
    <property type="protein sequence ID" value="CEG08010.1"/>
    <property type="molecule type" value="Genomic_DNA"/>
</dbReference>
<gene>
    <name evidence="1" type="ORF">BN961_01418</name>
</gene>
<accession>A0A090MKM3</accession>
<protein>
    <submittedName>
        <fullName evidence="1">Uncharacterized protein</fullName>
    </submittedName>
</protein>
<evidence type="ECO:0000313" key="2">
    <source>
        <dbReference type="Proteomes" id="UP000035762"/>
    </source>
</evidence>
<name>A0A090MKM3_AFIFE</name>
<evidence type="ECO:0000313" key="1">
    <source>
        <dbReference type="EMBL" id="CEG08010.1"/>
    </source>
</evidence>
<proteinExistence type="predicted"/>
<dbReference type="Proteomes" id="UP000035762">
    <property type="component" value="Unassembled WGS sequence"/>
</dbReference>
<organism evidence="1 2">
    <name type="scientific">Afipia felis</name>
    <name type="common">Cat scratch disease bacillus</name>
    <dbReference type="NCBI Taxonomy" id="1035"/>
    <lineage>
        <taxon>Bacteria</taxon>
        <taxon>Pseudomonadati</taxon>
        <taxon>Pseudomonadota</taxon>
        <taxon>Alphaproteobacteria</taxon>
        <taxon>Hyphomicrobiales</taxon>
        <taxon>Nitrobacteraceae</taxon>
        <taxon>Afipia</taxon>
    </lineage>
</organism>